<evidence type="ECO:0000313" key="4">
    <source>
        <dbReference type="Proteomes" id="UP000291116"/>
    </source>
</evidence>
<feature type="compositionally biased region" description="Basic and acidic residues" evidence="2">
    <location>
        <begin position="23"/>
        <end position="34"/>
    </location>
</feature>
<feature type="region of interest" description="Disordered" evidence="2">
    <location>
        <begin position="389"/>
        <end position="413"/>
    </location>
</feature>
<feature type="region of interest" description="Disordered" evidence="2">
    <location>
        <begin position="545"/>
        <end position="571"/>
    </location>
</feature>
<protein>
    <submittedName>
        <fullName evidence="3">Uncharacterized protein</fullName>
    </submittedName>
</protein>
<keyword evidence="4" id="KW-1185">Reference proteome</keyword>
<proteinExistence type="predicted"/>
<feature type="region of interest" description="Disordered" evidence="2">
    <location>
        <begin position="1"/>
        <end position="213"/>
    </location>
</feature>
<gene>
    <name evidence="3" type="ORF">PSNMU_V1.4_AUG-EV-PASAV3_0042650</name>
</gene>
<feature type="coiled-coil region" evidence="1">
    <location>
        <begin position="764"/>
        <end position="816"/>
    </location>
</feature>
<feature type="region of interest" description="Disordered" evidence="2">
    <location>
        <begin position="1226"/>
        <end position="1252"/>
    </location>
</feature>
<accession>A0A448Z5Z1</accession>
<evidence type="ECO:0000256" key="2">
    <source>
        <dbReference type="SAM" id="MobiDB-lite"/>
    </source>
</evidence>
<feature type="compositionally biased region" description="Low complexity" evidence="2">
    <location>
        <begin position="1"/>
        <end position="22"/>
    </location>
</feature>
<feature type="compositionally biased region" description="Low complexity" evidence="2">
    <location>
        <begin position="49"/>
        <end position="78"/>
    </location>
</feature>
<evidence type="ECO:0000256" key="1">
    <source>
        <dbReference type="SAM" id="Coils"/>
    </source>
</evidence>
<dbReference type="EMBL" id="CAACVS010000126">
    <property type="protein sequence ID" value="VEU37446.1"/>
    <property type="molecule type" value="Genomic_DNA"/>
</dbReference>
<feature type="region of interest" description="Disordered" evidence="2">
    <location>
        <begin position="444"/>
        <end position="465"/>
    </location>
</feature>
<name>A0A448Z5Z1_9STRA</name>
<feature type="coiled-coil region" evidence="1">
    <location>
        <begin position="1046"/>
        <end position="1132"/>
    </location>
</feature>
<reference evidence="3 4" key="1">
    <citation type="submission" date="2019-01" db="EMBL/GenBank/DDBJ databases">
        <authorList>
            <person name="Ferrante I. M."/>
        </authorList>
    </citation>
    <scope>NUCLEOTIDE SEQUENCE [LARGE SCALE GENOMIC DNA]</scope>
    <source>
        <strain evidence="3 4">B856</strain>
    </source>
</reference>
<feature type="compositionally biased region" description="Basic and acidic residues" evidence="2">
    <location>
        <begin position="444"/>
        <end position="455"/>
    </location>
</feature>
<feature type="compositionally biased region" description="Basic residues" evidence="2">
    <location>
        <begin position="151"/>
        <end position="161"/>
    </location>
</feature>
<dbReference type="OrthoDB" id="9895588at2759"/>
<feature type="compositionally biased region" description="Basic and acidic residues" evidence="2">
    <location>
        <begin position="545"/>
        <end position="557"/>
    </location>
</feature>
<sequence length="1323" mass="153248">MNAKSTTMGGKKSSSKSSTKPSSRIEVDLEDKSSRVRRKSRVGDEKSNRSSTSKSTRSTASRSATSAKTSSKASSTTTFHIEVDFDEGPSRARRKSRIEDEQSNRRPARESTILNTRTKENNKTESRLTDDEISIRSKTKKSDDETSIISNRKKSKKKKKSKIIDEYDDDDSVLTIQSSRSIASKSRKKSSKKKKKGTLSEGENPSCASREGHSLQADLRRINALEEENAVLLDETVALRRQLRQVEQFSKQSSLGQKSIESSNVEVNDLKMELEEYEYAVIEKDELIQKLTEAVDAQVDKVEYLEAKLVRAEEEFCTMEDELADMEELVHELNDSPRKYKNHTEEYNSSRRRKELEKREITIEEKEKNLEEKEAKLLEKEKILEKMHQSFSSDIEINDDEDEDEDNTRGKQELLNELNKTKKTIQIIEAENNELWEENEILRESNSKLKEKKDTAEEDDSIEQKTSIEVKELTAKLLEMKAENNNLRKETESLQKNNVKMKEKEDVAIQQNASREKALAKVEEIKAKMLVIRLENDDLYKENDLLRRNNSERKGKENATVQQDDSGEQELKNEVEELKAKILEIRLEKDGILKEYESLRQRNEQGALKEREMANKVEELKSNILEVQAEKDDVWKENESLRQQNITAEKKAFKEQEMQNEINKLKAKVIETEAINNNLRKDNESLLEFNAEIKEKEKMAQQDALRTKEMSNEIEELKAKIIEVESSKIDLLKKNESLCQRESEMKEEKKAIEIQRNKELRIIRDSIDKQMADMDLEKEILRKELNEMKQRKNADNEALRQDIEELRKQKNHLEAISNHSKRLETIRSMDSVQIFEDTDSAKSFEDDCQLELEIEIAELREKIVQQEGHFKKQKQEIEAILKANKDLKEDVRERERELDELENQLNTSKESSMKKMEQKDETIAFMQNEIMNITQENQQLANRLRELNLDQTERELVGNTVENEAEKKNAETGNDHLRQLEEKNRRLEDELKQTRYNNSLRQKEKQSIILELQDELRDAKWELGARDKGADYITLLKERREGKKLLVEARNELMRSREKVTELNLAIDEAISHKKDLEKEVESLNLTMDSSAHRSSLKRQIKSLKQHNAALERRLEIQTRESQENVQEKEAKVRILQFELDKVRSLGPKATKGVFSDFLFATSTKSAVDETSTQSENNTYKSNKEFDEINFEYQFKNEISSPCTNSENEDCEGTTTDTVWNLFSRSSRRESLQENEQKEYDGSNPSIMDSAVPTGDVTDIVDTFLRESPPIAHNSLGDNDAEKEADAVDIAKTKVHGDELVITGGAANVNIKNESDKDNKLTP</sequence>
<feature type="compositionally biased region" description="Basic and acidic residues" evidence="2">
    <location>
        <begin position="97"/>
        <end position="109"/>
    </location>
</feature>
<dbReference type="Proteomes" id="UP000291116">
    <property type="component" value="Unassembled WGS sequence"/>
</dbReference>
<evidence type="ECO:0000313" key="3">
    <source>
        <dbReference type="EMBL" id="VEU37446.1"/>
    </source>
</evidence>
<organism evidence="3 4">
    <name type="scientific">Pseudo-nitzschia multistriata</name>
    <dbReference type="NCBI Taxonomy" id="183589"/>
    <lineage>
        <taxon>Eukaryota</taxon>
        <taxon>Sar</taxon>
        <taxon>Stramenopiles</taxon>
        <taxon>Ochrophyta</taxon>
        <taxon>Bacillariophyta</taxon>
        <taxon>Bacillariophyceae</taxon>
        <taxon>Bacillariophycidae</taxon>
        <taxon>Bacillariales</taxon>
        <taxon>Bacillariaceae</taxon>
        <taxon>Pseudo-nitzschia</taxon>
    </lineage>
</organism>
<feature type="coiled-coil region" evidence="1">
    <location>
        <begin position="215"/>
        <end position="315"/>
    </location>
</feature>
<feature type="region of interest" description="Disordered" evidence="2">
    <location>
        <begin position="335"/>
        <end position="356"/>
    </location>
</feature>
<feature type="compositionally biased region" description="Basic and acidic residues" evidence="2">
    <location>
        <begin position="117"/>
        <end position="144"/>
    </location>
</feature>
<feature type="compositionally biased region" description="Basic residues" evidence="2">
    <location>
        <begin position="185"/>
        <end position="197"/>
    </location>
</feature>
<feature type="compositionally biased region" description="Acidic residues" evidence="2">
    <location>
        <begin position="396"/>
        <end position="406"/>
    </location>
</feature>
<feature type="coiled-coil region" evidence="1">
    <location>
        <begin position="849"/>
        <end position="997"/>
    </location>
</feature>
<feature type="compositionally biased region" description="Basic and acidic residues" evidence="2">
    <location>
        <begin position="1227"/>
        <end position="1241"/>
    </location>
</feature>
<keyword evidence="1" id="KW-0175">Coiled coil</keyword>